<dbReference type="AlphaFoldDB" id="A0AA35QU83"/>
<name>A0AA35QU83_GEOBA</name>
<dbReference type="Pfam" id="PF02515">
    <property type="entry name" value="CoA_transf_3"/>
    <property type="match status" value="1"/>
</dbReference>
<proteinExistence type="inferred from homology"/>
<reference evidence="3" key="1">
    <citation type="submission" date="2023-03" db="EMBL/GenBank/DDBJ databases">
        <authorList>
            <person name="Steffen K."/>
            <person name="Cardenas P."/>
        </authorList>
    </citation>
    <scope>NUCLEOTIDE SEQUENCE</scope>
</reference>
<dbReference type="Proteomes" id="UP001174909">
    <property type="component" value="Unassembled WGS sequence"/>
</dbReference>
<keyword evidence="2" id="KW-0808">Transferase</keyword>
<accession>A0AA35QU83</accession>
<sequence length="423" mass="46113">MSNSDDYGPGLLAPYRVLDLTDGRGLLCGKMLADLGADVVQVEPSGGSPARKIGPFYKDEPGADHSLFWWAYCANKRGVTLDVSRADGAALFRRLVGQADFIIESADPGHMNSLGLGYPELQELNPRLVMVSITAFGQDGPYADYAASDIVGMALGGFMHLTGDGDRPPLRVSMPQFYQHGSAAGAAAAMIAHTHRQLTGEGQHVDVSCQQAVARTLAHAPQYWDLEQTILRRMGAYRESAGGTFTRINWPCKDGYVNFQPGGGTAGAARSVRSMLAWMTEEGMGSPELDAVNWEELGYGTARAEIMEQTVDAVAPFFMTHTRNELADGALERRILLFPVATPSDILAHRQLAARDYYDQIEHPELGETVTYPGHFVKDMQDPKRVGVRRRAPRVGEHNREILGGELGLQDRDLARLSELGVI</sequence>
<dbReference type="EMBL" id="CASHTH010000109">
    <property type="protein sequence ID" value="CAI7991295.1"/>
    <property type="molecule type" value="Genomic_DNA"/>
</dbReference>
<dbReference type="GO" id="GO:0016740">
    <property type="term" value="F:transferase activity"/>
    <property type="evidence" value="ECO:0007669"/>
    <property type="project" value="UniProtKB-KW"/>
</dbReference>
<dbReference type="Gene3D" id="3.30.1540.10">
    <property type="entry name" value="formyl-coa transferase, domain 3"/>
    <property type="match status" value="1"/>
</dbReference>
<organism evidence="3 4">
    <name type="scientific">Geodia barretti</name>
    <name type="common">Barrett's horny sponge</name>
    <dbReference type="NCBI Taxonomy" id="519541"/>
    <lineage>
        <taxon>Eukaryota</taxon>
        <taxon>Metazoa</taxon>
        <taxon>Porifera</taxon>
        <taxon>Demospongiae</taxon>
        <taxon>Heteroscleromorpha</taxon>
        <taxon>Tetractinellida</taxon>
        <taxon>Astrophorina</taxon>
        <taxon>Geodiidae</taxon>
        <taxon>Geodia</taxon>
    </lineage>
</organism>
<evidence type="ECO:0000313" key="4">
    <source>
        <dbReference type="Proteomes" id="UP001174909"/>
    </source>
</evidence>
<dbReference type="InterPro" id="IPR003673">
    <property type="entry name" value="CoA-Trfase_fam_III"/>
</dbReference>
<dbReference type="PANTHER" id="PTHR48228">
    <property type="entry name" value="SUCCINYL-COA--D-CITRAMALATE COA-TRANSFERASE"/>
    <property type="match status" value="1"/>
</dbReference>
<comment type="similarity">
    <text evidence="1">Belongs to the CoA-transferase III family.</text>
</comment>
<dbReference type="InterPro" id="IPR023606">
    <property type="entry name" value="CoA-Trfase_III_dom_1_sf"/>
</dbReference>
<dbReference type="SUPFAM" id="SSF89796">
    <property type="entry name" value="CoA-transferase family III (CaiB/BaiF)"/>
    <property type="match status" value="1"/>
</dbReference>
<gene>
    <name evidence="3" type="ORF">GBAR_LOCUS686</name>
</gene>
<keyword evidence="4" id="KW-1185">Reference proteome</keyword>
<dbReference type="Gene3D" id="3.40.50.10540">
    <property type="entry name" value="Crotonobetainyl-coa:carnitine coa-transferase, domain 1"/>
    <property type="match status" value="1"/>
</dbReference>
<evidence type="ECO:0000256" key="2">
    <source>
        <dbReference type="ARBA" id="ARBA00022679"/>
    </source>
</evidence>
<evidence type="ECO:0000256" key="1">
    <source>
        <dbReference type="ARBA" id="ARBA00008383"/>
    </source>
</evidence>
<evidence type="ECO:0000313" key="3">
    <source>
        <dbReference type="EMBL" id="CAI7991295.1"/>
    </source>
</evidence>
<dbReference type="InterPro" id="IPR044855">
    <property type="entry name" value="CoA-Trfase_III_dom3_sf"/>
</dbReference>
<dbReference type="PANTHER" id="PTHR48228:SF6">
    <property type="entry name" value="L-CARNITINE COA-TRANSFERASE"/>
    <property type="match status" value="1"/>
</dbReference>
<dbReference type="InterPro" id="IPR050509">
    <property type="entry name" value="CoA-transferase_III"/>
</dbReference>
<comment type="caution">
    <text evidence="3">The sequence shown here is derived from an EMBL/GenBank/DDBJ whole genome shotgun (WGS) entry which is preliminary data.</text>
</comment>
<protein>
    <submittedName>
        <fullName evidence="3">Succinyl-CoA:(R)-benzylsuccinate CoA-transferase subunit BbsE</fullName>
    </submittedName>
</protein>